<dbReference type="EMBL" id="CP029210">
    <property type="protein sequence ID" value="AWI52943.1"/>
    <property type="molecule type" value="Genomic_DNA"/>
</dbReference>
<evidence type="ECO:0000313" key="3">
    <source>
        <dbReference type="Proteomes" id="UP000244892"/>
    </source>
</evidence>
<reference evidence="2 3" key="1">
    <citation type="submission" date="2018-05" db="EMBL/GenBank/DDBJ databases">
        <title>complete genome sequence of Aquabacterium olei NBRC 110486.</title>
        <authorList>
            <person name="Tang B."/>
            <person name="Chang J."/>
            <person name="Zhang L."/>
            <person name="Yang H."/>
        </authorList>
    </citation>
    <scope>NUCLEOTIDE SEQUENCE [LARGE SCALE GENOMIC DNA]</scope>
    <source>
        <strain evidence="2 3">NBRC 110486</strain>
    </source>
</reference>
<sequence>MLRHIVMFTLKNPADAPKVKALLDSCKDLVPGMHEFDVGIRTEGLEANADVVLVSTFTDQAALAAYQPHPHHQGVVAQIREMASGRQVIDYFV</sequence>
<dbReference type="SUPFAM" id="SSF54909">
    <property type="entry name" value="Dimeric alpha+beta barrel"/>
    <property type="match status" value="1"/>
</dbReference>
<dbReference type="SMART" id="SM00886">
    <property type="entry name" value="Dabb"/>
    <property type="match status" value="1"/>
</dbReference>
<accession>A0A2U8FPK5</accession>
<dbReference type="AlphaFoldDB" id="A0A2U8FPK5"/>
<protein>
    <submittedName>
        <fullName evidence="2">Stress responsive protein</fullName>
    </submittedName>
</protein>
<feature type="domain" description="Stress-response A/B barrel" evidence="1">
    <location>
        <begin position="2"/>
        <end position="91"/>
    </location>
</feature>
<dbReference type="PANTHER" id="PTHR37832">
    <property type="entry name" value="BLL2683 PROTEIN"/>
    <property type="match status" value="1"/>
</dbReference>
<evidence type="ECO:0000313" key="2">
    <source>
        <dbReference type="EMBL" id="AWI52943.1"/>
    </source>
</evidence>
<dbReference type="RefSeq" id="WP_109035503.1">
    <property type="nucleotide sequence ID" value="NZ_CP029210.1"/>
</dbReference>
<organism evidence="2 3">
    <name type="scientific">Aquabacterium olei</name>
    <dbReference type="NCBI Taxonomy" id="1296669"/>
    <lineage>
        <taxon>Bacteria</taxon>
        <taxon>Pseudomonadati</taxon>
        <taxon>Pseudomonadota</taxon>
        <taxon>Betaproteobacteria</taxon>
        <taxon>Burkholderiales</taxon>
        <taxon>Aquabacterium</taxon>
    </lineage>
</organism>
<proteinExistence type="predicted"/>
<dbReference type="PROSITE" id="PS51502">
    <property type="entry name" value="S_R_A_B_BARREL"/>
    <property type="match status" value="1"/>
</dbReference>
<dbReference type="Proteomes" id="UP000244892">
    <property type="component" value="Chromosome"/>
</dbReference>
<name>A0A2U8FPK5_9BURK</name>
<evidence type="ECO:0000259" key="1">
    <source>
        <dbReference type="PROSITE" id="PS51502"/>
    </source>
</evidence>
<dbReference type="KEGG" id="aon:DEH84_05515"/>
<dbReference type="OrthoDB" id="9808130at2"/>
<gene>
    <name evidence="2" type="ORF">DEH84_05515</name>
</gene>
<dbReference type="InterPro" id="IPR013097">
    <property type="entry name" value="Dabb"/>
</dbReference>
<keyword evidence="3" id="KW-1185">Reference proteome</keyword>
<dbReference type="InterPro" id="IPR011008">
    <property type="entry name" value="Dimeric_a/b-barrel"/>
</dbReference>
<dbReference type="Pfam" id="PF07876">
    <property type="entry name" value="Dabb"/>
    <property type="match status" value="1"/>
</dbReference>
<dbReference type="PANTHER" id="PTHR37832:SF1">
    <property type="entry name" value="STRESS-RESPONSE A_B BARREL DOMAIN-CONTAINING PROTEIN"/>
    <property type="match status" value="1"/>
</dbReference>
<dbReference type="Gene3D" id="3.30.70.100">
    <property type="match status" value="1"/>
</dbReference>